<dbReference type="EMBL" id="JAANXD010000080">
    <property type="protein sequence ID" value="MBS1259101.1"/>
    <property type="molecule type" value="Genomic_DNA"/>
</dbReference>
<dbReference type="Proteomes" id="UP000722750">
    <property type="component" value="Unassembled WGS sequence"/>
</dbReference>
<name>A0A941W547_9BACT</name>
<sequence length="186" mass="20899">MESIMIKSKTEDYQDSISAVRCVYRNKTRCRFNISGLKNSNTFAKYLRDKLRNREGIRKARPSTITGNILIEFSPGSINHKEIFSGLKSAADDFLETEKYSNSKEVVPLYPRQKRRTISSYPDGQRSFFPVKRNCRLCAKTGTVGSTATSHLNKLILHLAVDAVGGLILGGVAKRFMGKSLSRLVF</sequence>
<comment type="caution">
    <text evidence="1">The sequence shown here is derived from an EMBL/GenBank/DDBJ whole genome shotgun (WGS) entry which is preliminary data.</text>
</comment>
<dbReference type="AlphaFoldDB" id="A0A941W547"/>
<proteinExistence type="predicted"/>
<accession>A0A941W547</accession>
<organism evidence="1 2">
    <name type="scientific">Candidatus Scalindua arabica</name>
    <dbReference type="NCBI Taxonomy" id="1127984"/>
    <lineage>
        <taxon>Bacteria</taxon>
        <taxon>Pseudomonadati</taxon>
        <taxon>Planctomycetota</taxon>
        <taxon>Candidatus Brocadiia</taxon>
        <taxon>Candidatus Brocadiales</taxon>
        <taxon>Candidatus Scalinduaceae</taxon>
        <taxon>Candidatus Scalindua</taxon>
    </lineage>
</organism>
<gene>
    <name evidence="1" type="ORF">MAG551_02167</name>
</gene>
<evidence type="ECO:0000313" key="2">
    <source>
        <dbReference type="Proteomes" id="UP000722750"/>
    </source>
</evidence>
<evidence type="ECO:0000313" key="1">
    <source>
        <dbReference type="EMBL" id="MBS1259101.1"/>
    </source>
</evidence>
<reference evidence="1" key="1">
    <citation type="journal article" date="2021" name="ISME J.">
        <title>Fine-scale metabolic discontinuity in a stratified prokaryote microbiome of a Red Sea deep halocline.</title>
        <authorList>
            <person name="Michoud G."/>
            <person name="Ngugi D.K."/>
            <person name="Barozzi A."/>
            <person name="Merlino G."/>
            <person name="Calleja M.L."/>
            <person name="Delgado-Huertas A."/>
            <person name="Moran X.A.G."/>
            <person name="Daffonchio D."/>
        </authorList>
    </citation>
    <scope>NUCLEOTIDE SEQUENCE</scope>
    <source>
        <strain evidence="1">SuakinDeep_MAG55_1</strain>
    </source>
</reference>
<protein>
    <submittedName>
        <fullName evidence="1">Uncharacterized protein</fullName>
    </submittedName>
</protein>